<keyword evidence="9" id="KW-0012">Acyltransferase</keyword>
<gene>
    <name evidence="9" type="ORF">AB0301_16695</name>
</gene>
<comment type="similarity">
    <text evidence="2">Belongs to the acyltransferase 3 family.</text>
</comment>
<evidence type="ECO:0000256" key="4">
    <source>
        <dbReference type="ARBA" id="ARBA00022692"/>
    </source>
</evidence>
<dbReference type="PANTHER" id="PTHR40074">
    <property type="entry name" value="O-ACETYLTRANSFERASE WECH"/>
    <property type="match status" value="1"/>
</dbReference>
<evidence type="ECO:0000256" key="6">
    <source>
        <dbReference type="ARBA" id="ARBA00023136"/>
    </source>
</evidence>
<evidence type="ECO:0000256" key="1">
    <source>
        <dbReference type="ARBA" id="ARBA00004651"/>
    </source>
</evidence>
<feature type="non-terminal residue" evidence="9">
    <location>
        <position position="201"/>
    </location>
</feature>
<evidence type="ECO:0000256" key="7">
    <source>
        <dbReference type="SAM" id="Phobius"/>
    </source>
</evidence>
<accession>A0ABV3LL99</accession>
<evidence type="ECO:0000256" key="5">
    <source>
        <dbReference type="ARBA" id="ARBA00022989"/>
    </source>
</evidence>
<comment type="subcellular location">
    <subcellularLocation>
        <location evidence="1">Cell membrane</location>
        <topology evidence="1">Multi-pass membrane protein</topology>
    </subcellularLocation>
</comment>
<evidence type="ECO:0000313" key="10">
    <source>
        <dbReference type="Proteomes" id="UP001553715"/>
    </source>
</evidence>
<feature type="transmembrane region" description="Helical" evidence="7">
    <location>
        <begin position="12"/>
        <end position="31"/>
    </location>
</feature>
<dbReference type="RefSeq" id="WP_366233518.1">
    <property type="nucleotide sequence ID" value="NZ_JBFBMH010000043.1"/>
</dbReference>
<keyword evidence="6 7" id="KW-0472">Membrane</keyword>
<dbReference type="PANTHER" id="PTHR40074:SF2">
    <property type="entry name" value="O-ACETYLTRANSFERASE WECH"/>
    <property type="match status" value="1"/>
</dbReference>
<dbReference type="Pfam" id="PF01757">
    <property type="entry name" value="Acyl_transf_3"/>
    <property type="match status" value="1"/>
</dbReference>
<evidence type="ECO:0000313" key="9">
    <source>
        <dbReference type="EMBL" id="MEW1976695.1"/>
    </source>
</evidence>
<comment type="caution">
    <text evidence="9">The sequence shown here is derived from an EMBL/GenBank/DDBJ whole genome shotgun (WGS) entry which is preliminary data.</text>
</comment>
<dbReference type="GO" id="GO:0016746">
    <property type="term" value="F:acyltransferase activity"/>
    <property type="evidence" value="ECO:0007669"/>
    <property type="project" value="UniProtKB-KW"/>
</dbReference>
<feature type="transmembrane region" description="Helical" evidence="7">
    <location>
        <begin position="43"/>
        <end position="67"/>
    </location>
</feature>
<dbReference type="Proteomes" id="UP001553715">
    <property type="component" value="Unassembled WGS sequence"/>
</dbReference>
<reference evidence="9 10" key="1">
    <citation type="submission" date="2024-06" db="EMBL/GenBank/DDBJ databases">
        <title>The Natural Products Discovery Center: Release of the First 8490 Sequenced Strains for Exploring Actinobacteria Biosynthetic Diversity.</title>
        <authorList>
            <person name="Kalkreuter E."/>
            <person name="Kautsar S.A."/>
            <person name="Yang D."/>
            <person name="Bader C.D."/>
            <person name="Teijaro C.N."/>
            <person name="Fluegel L."/>
            <person name="Davis C.M."/>
            <person name="Simpson J.R."/>
            <person name="Lauterbach L."/>
            <person name="Steele A.D."/>
            <person name="Gui C."/>
            <person name="Meng S."/>
            <person name="Li G."/>
            <person name="Viehrig K."/>
            <person name="Ye F."/>
            <person name="Su P."/>
            <person name="Kiefer A.F."/>
            <person name="Nichols A."/>
            <person name="Cepeda A.J."/>
            <person name="Yan W."/>
            <person name="Fan B."/>
            <person name="Jiang Y."/>
            <person name="Adhikari A."/>
            <person name="Zheng C.-J."/>
            <person name="Schuster L."/>
            <person name="Cowan T.M."/>
            <person name="Smanski M.J."/>
            <person name="Chevrette M.G."/>
            <person name="De Carvalho L.P.S."/>
            <person name="Shen B."/>
        </authorList>
    </citation>
    <scope>NUCLEOTIDE SEQUENCE [LARGE SCALE GENOMIC DNA]</scope>
    <source>
        <strain evidence="9 10">NPDC077434</strain>
    </source>
</reference>
<organism evidence="9 10">
    <name type="scientific">Microbacterium profundi</name>
    <dbReference type="NCBI Taxonomy" id="450380"/>
    <lineage>
        <taxon>Bacteria</taxon>
        <taxon>Bacillati</taxon>
        <taxon>Actinomycetota</taxon>
        <taxon>Actinomycetes</taxon>
        <taxon>Micrococcales</taxon>
        <taxon>Microbacteriaceae</taxon>
        <taxon>Microbacterium</taxon>
    </lineage>
</organism>
<sequence length="201" mass="22833">MEQKSRVDWIDIMRAIAILLVALYHSVVLGVPEGFADPIWGKVNGVLAGFRMPIFFFATGLFAESIIGRSWTRLWSSRLALLVWMFILWTALRFAYFTAVPMASRHGEADPIVLLLSPVWPTTGLWFLHALVIFFVVSKLIRRFSALIVVSIATVLSVLFFGILSTGNLSYDGMAQYFVFFLLGLHLRELVLHFNERPRPL</sequence>
<feature type="transmembrane region" description="Helical" evidence="7">
    <location>
        <begin position="175"/>
        <end position="194"/>
    </location>
</feature>
<keyword evidence="4 7" id="KW-0812">Transmembrane</keyword>
<feature type="transmembrane region" description="Helical" evidence="7">
    <location>
        <begin position="144"/>
        <end position="163"/>
    </location>
</feature>
<protein>
    <submittedName>
        <fullName evidence="9">Acyltransferase family protein</fullName>
    </submittedName>
</protein>
<feature type="transmembrane region" description="Helical" evidence="7">
    <location>
        <begin position="119"/>
        <end position="137"/>
    </location>
</feature>
<evidence type="ECO:0000256" key="2">
    <source>
        <dbReference type="ARBA" id="ARBA00007400"/>
    </source>
</evidence>
<dbReference type="InterPro" id="IPR002656">
    <property type="entry name" value="Acyl_transf_3_dom"/>
</dbReference>
<keyword evidence="5 7" id="KW-1133">Transmembrane helix</keyword>
<feature type="transmembrane region" description="Helical" evidence="7">
    <location>
        <begin position="79"/>
        <end position="99"/>
    </location>
</feature>
<keyword evidence="10" id="KW-1185">Reference proteome</keyword>
<proteinExistence type="inferred from homology"/>
<keyword evidence="9" id="KW-0808">Transferase</keyword>
<dbReference type="EMBL" id="JBFBMH010000043">
    <property type="protein sequence ID" value="MEW1976695.1"/>
    <property type="molecule type" value="Genomic_DNA"/>
</dbReference>
<evidence type="ECO:0000256" key="3">
    <source>
        <dbReference type="ARBA" id="ARBA00022475"/>
    </source>
</evidence>
<name>A0ABV3LL99_9MICO</name>
<feature type="domain" description="Acyltransferase 3" evidence="8">
    <location>
        <begin position="8"/>
        <end position="190"/>
    </location>
</feature>
<keyword evidence="3" id="KW-1003">Cell membrane</keyword>
<evidence type="ECO:0000259" key="8">
    <source>
        <dbReference type="Pfam" id="PF01757"/>
    </source>
</evidence>